<accession>A0AAD8IHT7</accession>
<name>A0AAD8IHT7_9APIA</name>
<feature type="domain" description="Apple" evidence="13">
    <location>
        <begin position="1"/>
        <end position="72"/>
    </location>
</feature>
<evidence type="ECO:0000256" key="3">
    <source>
        <dbReference type="ARBA" id="ARBA00022528"/>
    </source>
</evidence>
<evidence type="ECO:0000313" key="15">
    <source>
        <dbReference type="Proteomes" id="UP001237642"/>
    </source>
</evidence>
<evidence type="ECO:0000313" key="14">
    <source>
        <dbReference type="EMBL" id="KAK1385211.1"/>
    </source>
</evidence>
<keyword evidence="15" id="KW-1185">Reference proteome</keyword>
<reference evidence="14" key="1">
    <citation type="submission" date="2023-02" db="EMBL/GenBank/DDBJ databases">
        <title>Genome of toxic invasive species Heracleum sosnowskyi carries increased number of genes despite the absence of recent whole-genome duplications.</title>
        <authorList>
            <person name="Schelkunov M."/>
            <person name="Shtratnikova V."/>
            <person name="Makarenko M."/>
            <person name="Klepikova A."/>
            <person name="Omelchenko D."/>
            <person name="Novikova G."/>
            <person name="Obukhova E."/>
            <person name="Bogdanov V."/>
            <person name="Penin A."/>
            <person name="Logacheva M."/>
        </authorList>
    </citation>
    <scope>NUCLEOTIDE SEQUENCE</scope>
    <source>
        <strain evidence="14">Hsosn_3</strain>
        <tissue evidence="14">Leaf</tissue>
    </source>
</reference>
<evidence type="ECO:0000256" key="1">
    <source>
        <dbReference type="ARBA" id="ARBA00004508"/>
    </source>
</evidence>
<evidence type="ECO:0000256" key="4">
    <source>
        <dbReference type="ARBA" id="ARBA00022640"/>
    </source>
</evidence>
<dbReference type="GO" id="GO:0006508">
    <property type="term" value="P:proteolysis"/>
    <property type="evidence" value="ECO:0007669"/>
    <property type="project" value="UniProtKB-KW"/>
</dbReference>
<dbReference type="EMBL" id="JAUIZM010000005">
    <property type="protein sequence ID" value="KAK1385211.1"/>
    <property type="molecule type" value="Genomic_DNA"/>
</dbReference>
<keyword evidence="3" id="KW-0150">Chloroplast</keyword>
<dbReference type="InterPro" id="IPR003609">
    <property type="entry name" value="Pan_app"/>
</dbReference>
<keyword evidence="9 12" id="KW-1133">Transmembrane helix</keyword>
<dbReference type="InterPro" id="IPR044838">
    <property type="entry name" value="EGY1-like"/>
</dbReference>
<gene>
    <name evidence="14" type="ORF">POM88_022946</name>
</gene>
<dbReference type="PANTHER" id="PTHR31412">
    <property type="entry name" value="ZINC METALLOPROTEASE EGY1"/>
    <property type="match status" value="1"/>
</dbReference>
<feature type="transmembrane region" description="Helical" evidence="12">
    <location>
        <begin position="235"/>
        <end position="253"/>
    </location>
</feature>
<keyword evidence="6 12" id="KW-0812">Transmembrane</keyword>
<evidence type="ECO:0000256" key="6">
    <source>
        <dbReference type="ARBA" id="ARBA00022692"/>
    </source>
</evidence>
<proteinExistence type="inferred from homology"/>
<dbReference type="GO" id="GO:0031969">
    <property type="term" value="C:chloroplast membrane"/>
    <property type="evidence" value="ECO:0007669"/>
    <property type="project" value="UniProtKB-SubCell"/>
</dbReference>
<dbReference type="Proteomes" id="UP001237642">
    <property type="component" value="Unassembled WGS sequence"/>
</dbReference>
<keyword evidence="8" id="KW-0809">Transit peptide</keyword>
<keyword evidence="7" id="KW-0378">Hydrolase</keyword>
<dbReference type="Pfam" id="PF08276">
    <property type="entry name" value="PAN_2"/>
    <property type="match status" value="1"/>
</dbReference>
<evidence type="ECO:0000256" key="12">
    <source>
        <dbReference type="SAM" id="Phobius"/>
    </source>
</evidence>
<protein>
    <recommendedName>
        <fullName evidence="13">Apple domain-containing protein</fullName>
    </recommendedName>
</protein>
<dbReference type="SUPFAM" id="SSF54928">
    <property type="entry name" value="RNA-binding domain, RBD"/>
    <property type="match status" value="1"/>
</dbReference>
<comment type="similarity">
    <text evidence="2">Belongs to the peptidase M50B family.</text>
</comment>
<feature type="transmembrane region" description="Helical" evidence="12">
    <location>
        <begin position="274"/>
        <end position="298"/>
    </location>
</feature>
<keyword evidence="5" id="KW-0645">Protease</keyword>
<dbReference type="GO" id="GO:0003676">
    <property type="term" value="F:nucleic acid binding"/>
    <property type="evidence" value="ECO:0007669"/>
    <property type="project" value="InterPro"/>
</dbReference>
<evidence type="ECO:0000256" key="11">
    <source>
        <dbReference type="ARBA" id="ARBA00023136"/>
    </source>
</evidence>
<comment type="caution">
    <text evidence="14">The sequence shown here is derived from an EMBL/GenBank/DDBJ whole genome shotgun (WGS) entry which is preliminary data.</text>
</comment>
<dbReference type="AlphaFoldDB" id="A0AAD8IHT7"/>
<reference evidence="14" key="2">
    <citation type="submission" date="2023-05" db="EMBL/GenBank/DDBJ databases">
        <authorList>
            <person name="Schelkunov M.I."/>
        </authorList>
    </citation>
    <scope>NUCLEOTIDE SEQUENCE</scope>
    <source>
        <strain evidence="14">Hsosn_3</strain>
        <tissue evidence="14">Leaf</tissue>
    </source>
</reference>
<organism evidence="14 15">
    <name type="scientific">Heracleum sosnowskyi</name>
    <dbReference type="NCBI Taxonomy" id="360622"/>
    <lineage>
        <taxon>Eukaryota</taxon>
        <taxon>Viridiplantae</taxon>
        <taxon>Streptophyta</taxon>
        <taxon>Embryophyta</taxon>
        <taxon>Tracheophyta</taxon>
        <taxon>Spermatophyta</taxon>
        <taxon>Magnoliopsida</taxon>
        <taxon>eudicotyledons</taxon>
        <taxon>Gunneridae</taxon>
        <taxon>Pentapetalae</taxon>
        <taxon>asterids</taxon>
        <taxon>campanulids</taxon>
        <taxon>Apiales</taxon>
        <taxon>Apiaceae</taxon>
        <taxon>Apioideae</taxon>
        <taxon>apioid superclade</taxon>
        <taxon>Tordylieae</taxon>
        <taxon>Tordyliinae</taxon>
        <taxon>Heracleum</taxon>
    </lineage>
</organism>
<dbReference type="PROSITE" id="PS50948">
    <property type="entry name" value="PAN"/>
    <property type="match status" value="1"/>
</dbReference>
<sequence length="361" mass="40874">MGGREVRGLKWPDFADTAATNDIIKCKDLCVKNCTCNAYTFASGIRCMIWSGNFVDVEHFDEGGNSLYVRLTKSELDYLLENIQGFYKYIFEKIMFILSCLELERSQELVDEGRVLECLFSMKIKMDVRRFGDGGIFIGNLRKPVEEAIPVLEQKLSEAADREVVLWLMEEKTDDITKQVCMVQPKAEIDLQLELTRLSTPWGYLSSLALCVTTFGTIALMRSFFLKPDATFNDYLANVVPLFSGFNTILGVSEMATRITAARYGVKLSPSLKYFSALCSIGISPFIFMYISVCLKYIGHVQNTPRNVTPCPTLFVASLGPTASEQELVQVFSRCPGYLKLKMQKFRYAKSRMGMRSKHSR</sequence>
<dbReference type="GO" id="GO:0008237">
    <property type="term" value="F:metallopeptidase activity"/>
    <property type="evidence" value="ECO:0007669"/>
    <property type="project" value="UniProtKB-KW"/>
</dbReference>
<keyword evidence="4" id="KW-0934">Plastid</keyword>
<comment type="subcellular location">
    <subcellularLocation>
        <location evidence="1">Plastid</location>
        <location evidence="1">Chloroplast membrane</location>
        <topology evidence="1">Multi-pass membrane protein</topology>
    </subcellularLocation>
</comment>
<dbReference type="PANTHER" id="PTHR31412:SF2">
    <property type="entry name" value="ZINC METALLOPEPTIDASE EGY3, CHLOROPLASTIC-RELATED"/>
    <property type="match status" value="1"/>
</dbReference>
<evidence type="ECO:0000256" key="5">
    <source>
        <dbReference type="ARBA" id="ARBA00022670"/>
    </source>
</evidence>
<evidence type="ECO:0000256" key="7">
    <source>
        <dbReference type="ARBA" id="ARBA00022801"/>
    </source>
</evidence>
<keyword evidence="10" id="KW-0482">Metalloprotease</keyword>
<keyword evidence="11 12" id="KW-0472">Membrane</keyword>
<feature type="transmembrane region" description="Helical" evidence="12">
    <location>
        <begin position="202"/>
        <end position="223"/>
    </location>
</feature>
<dbReference type="SMART" id="SM00473">
    <property type="entry name" value="PAN_AP"/>
    <property type="match status" value="1"/>
</dbReference>
<evidence type="ECO:0000256" key="8">
    <source>
        <dbReference type="ARBA" id="ARBA00022946"/>
    </source>
</evidence>
<evidence type="ECO:0000259" key="13">
    <source>
        <dbReference type="PROSITE" id="PS50948"/>
    </source>
</evidence>
<evidence type="ECO:0000256" key="2">
    <source>
        <dbReference type="ARBA" id="ARBA00007931"/>
    </source>
</evidence>
<dbReference type="CDD" id="cd01098">
    <property type="entry name" value="PAN_AP_plant"/>
    <property type="match status" value="1"/>
</dbReference>
<dbReference type="InterPro" id="IPR035979">
    <property type="entry name" value="RBD_domain_sf"/>
</dbReference>
<evidence type="ECO:0000256" key="10">
    <source>
        <dbReference type="ARBA" id="ARBA00023049"/>
    </source>
</evidence>
<evidence type="ECO:0000256" key="9">
    <source>
        <dbReference type="ARBA" id="ARBA00022989"/>
    </source>
</evidence>